<feature type="transmembrane region" description="Helical" evidence="2">
    <location>
        <begin position="365"/>
        <end position="393"/>
    </location>
</feature>
<keyword evidence="2" id="KW-0472">Membrane</keyword>
<accession>A0A1W4XUS7</accession>
<dbReference type="Proteomes" id="UP000192223">
    <property type="component" value="Unplaced"/>
</dbReference>
<feature type="transmembrane region" description="Helical" evidence="2">
    <location>
        <begin position="232"/>
        <end position="253"/>
    </location>
</feature>
<dbReference type="InParanoid" id="A0A1W4XUS7"/>
<proteinExistence type="predicted"/>
<dbReference type="KEGG" id="apln:108744740"/>
<protein>
    <submittedName>
        <fullName evidence="4">Uncharacterized protein LOC108744740</fullName>
    </submittedName>
</protein>
<gene>
    <name evidence="4" type="primary">LOC108744740</name>
</gene>
<dbReference type="InterPro" id="IPR005240">
    <property type="entry name" value="DUF389"/>
</dbReference>
<keyword evidence="3" id="KW-1185">Reference proteome</keyword>
<organism evidence="3 4">
    <name type="scientific">Agrilus planipennis</name>
    <name type="common">Emerald ash borer</name>
    <name type="synonym">Agrilus marcopoli</name>
    <dbReference type="NCBI Taxonomy" id="224129"/>
    <lineage>
        <taxon>Eukaryota</taxon>
        <taxon>Metazoa</taxon>
        <taxon>Ecdysozoa</taxon>
        <taxon>Arthropoda</taxon>
        <taxon>Hexapoda</taxon>
        <taxon>Insecta</taxon>
        <taxon>Pterygota</taxon>
        <taxon>Neoptera</taxon>
        <taxon>Endopterygota</taxon>
        <taxon>Coleoptera</taxon>
        <taxon>Polyphaga</taxon>
        <taxon>Elateriformia</taxon>
        <taxon>Buprestoidea</taxon>
        <taxon>Buprestidae</taxon>
        <taxon>Agrilinae</taxon>
        <taxon>Agrilus</taxon>
    </lineage>
</organism>
<evidence type="ECO:0000313" key="3">
    <source>
        <dbReference type="Proteomes" id="UP000192223"/>
    </source>
</evidence>
<dbReference type="PANTHER" id="PTHR20992">
    <property type="entry name" value="AT15442P-RELATED"/>
    <property type="match status" value="1"/>
</dbReference>
<evidence type="ECO:0000256" key="2">
    <source>
        <dbReference type="SAM" id="Phobius"/>
    </source>
</evidence>
<name>A0A1W4XUS7_AGRPL</name>
<dbReference type="STRING" id="224129.A0A1W4XUS7"/>
<sequence>MSGVVFVVTVPSENHEKSLKKSITTLINKEKPLPSNNQSVISKYVVKAQEKSASLNRKLNKESKLLNNWKHTLMRSKSLEKLPKCLNECRRESSVSFKDDEVITQFPMEKELKNILEKLNIDNASWTLCENDTYWQVVFPSKSGWQCEEILEALKDNKIGRRCRSIVSVIPCNLYYHSDSETNRNSEEYNISNVDLKQQAKEKDTGWSRFLTSIRARLTVAQLVESIKSDALLTFDFVCLLIIATVLCAIGLVENSNVYLLSSMLISPMMGPVMAATFGTVIRDSQLQKIGVNNALIGLGLATFVGFCYGTVICLFCNKYGENDWPTFEMTSRGEIRTLWVGCLIALLSGAAVALGILGDNVASLVGVAISTSLMPPAVNAGLLWSLASLYSIKGNDSISLSLPHHHYSQDTAIELAALGGMSICLTFVNIVCIYLAGILVFKIKEVAPMTSKDQAKRRFWKHDIKIARDYNRTFQNDDAKALYDQLQKELNYQVMSDHVQDSGYNRNNRHHSTDYLREKPNGSWGFSQYTWSPCTNDQQFNRPTVQELHHLYKHLLEKKYGFVGSRKPSRAWSNQQQMFEEENYPVSEQDLVIDIPEVNNGSESPLLPVNSSDNSANGYFSRPKRFTVTPSSSDPLKENT</sequence>
<dbReference type="GeneID" id="108744740"/>
<evidence type="ECO:0000313" key="4">
    <source>
        <dbReference type="RefSeq" id="XP_018336185.1"/>
    </source>
</evidence>
<reference evidence="4" key="1">
    <citation type="submission" date="2025-08" db="UniProtKB">
        <authorList>
            <consortium name="RefSeq"/>
        </authorList>
    </citation>
    <scope>IDENTIFICATION</scope>
    <source>
        <tissue evidence="4">Entire body</tissue>
    </source>
</reference>
<evidence type="ECO:0000256" key="1">
    <source>
        <dbReference type="SAM" id="MobiDB-lite"/>
    </source>
</evidence>
<dbReference type="OrthoDB" id="543859at2759"/>
<keyword evidence="2" id="KW-1133">Transmembrane helix</keyword>
<dbReference type="PANTHER" id="PTHR20992:SF9">
    <property type="entry name" value="AT15442P-RELATED"/>
    <property type="match status" value="1"/>
</dbReference>
<feature type="transmembrane region" description="Helical" evidence="2">
    <location>
        <begin position="259"/>
        <end position="282"/>
    </location>
</feature>
<feature type="transmembrane region" description="Helical" evidence="2">
    <location>
        <begin position="294"/>
        <end position="318"/>
    </location>
</feature>
<dbReference type="RefSeq" id="XP_018336185.1">
    <property type="nucleotide sequence ID" value="XM_018480683.2"/>
</dbReference>
<feature type="transmembrane region" description="Helical" evidence="2">
    <location>
        <begin position="413"/>
        <end position="442"/>
    </location>
</feature>
<keyword evidence="2" id="KW-0812">Transmembrane</keyword>
<feature type="transmembrane region" description="Helical" evidence="2">
    <location>
        <begin position="338"/>
        <end position="358"/>
    </location>
</feature>
<feature type="region of interest" description="Disordered" evidence="1">
    <location>
        <begin position="600"/>
        <end position="641"/>
    </location>
</feature>
<dbReference type="Pfam" id="PF04087">
    <property type="entry name" value="DUF389"/>
    <property type="match status" value="1"/>
</dbReference>
<dbReference type="AlphaFoldDB" id="A0A1W4XUS7"/>
<feature type="compositionally biased region" description="Polar residues" evidence="1">
    <location>
        <begin position="600"/>
        <end position="619"/>
    </location>
</feature>